<feature type="domain" description="PRTase-CE" evidence="1">
    <location>
        <begin position="27"/>
        <end position="305"/>
    </location>
</feature>
<name>A0A1S0Z6K2_SALET</name>
<dbReference type="Pfam" id="PF24390">
    <property type="entry name" value="PRTase-CE"/>
    <property type="match status" value="1"/>
</dbReference>
<gene>
    <name evidence="2" type="ORF">A7T00_29800</name>
</gene>
<dbReference type="InterPro" id="IPR056920">
    <property type="entry name" value="PRTase-CE"/>
</dbReference>
<dbReference type="AlphaFoldDB" id="A0A1S0Z6K2"/>
<sequence length="431" mass="49853">MVNSQDVKSKLETKYLQITQKNRNNIDSWIKDAIELQSNFFKKNGDFDEIYFSMLDNYNYYSKNRIQDFLKHKLSFFDNYIFTYLKKEDARAESSSIVAPLLYEVKENGRADVYNGFTETLLKDLIRFIGDHRAWAELLEECGSPNLELDNLANEIRQTANSKNIRKYKSLNRIIIFEDFVGTGTSLVSKFLNKPEIIGYINSLKEFGIKITFLFLEISVQGEDKLQEYINQNDFTDTIDYFVPQDSTGFIGYQGDFKNLTKKLKIRDEEYSLNALVSSYLETPNNTIALFWKSNNRDWKPLFPRTNWSLLEREDDLKELEDLLDKCDFRCSPGVQLSAIKTDRKINLILLVLLNNLNNIAYAQATTIVAKILDSPCGLIHQILYALKNAGYIKLEGDFSNVKLTRLGKSTIAGVCKLPKWNDFIDENALI</sequence>
<dbReference type="EMBL" id="MLZC01000026">
    <property type="protein sequence ID" value="OHG59314.1"/>
    <property type="molecule type" value="Genomic_DNA"/>
</dbReference>
<comment type="caution">
    <text evidence="2">The sequence shown here is derived from an EMBL/GenBank/DDBJ whole genome shotgun (WGS) entry which is preliminary data.</text>
</comment>
<proteinExistence type="predicted"/>
<evidence type="ECO:0000259" key="1">
    <source>
        <dbReference type="Pfam" id="PF24390"/>
    </source>
</evidence>
<evidence type="ECO:0000313" key="2">
    <source>
        <dbReference type="EMBL" id="OHG59314.1"/>
    </source>
</evidence>
<protein>
    <recommendedName>
        <fullName evidence="1">PRTase-CE domain-containing protein</fullName>
    </recommendedName>
</protein>
<organism evidence="2">
    <name type="scientific">Salmonella enterica subsp. enterica serovar Saintpaul</name>
    <dbReference type="NCBI Taxonomy" id="90105"/>
    <lineage>
        <taxon>Bacteria</taxon>
        <taxon>Pseudomonadati</taxon>
        <taxon>Pseudomonadota</taxon>
        <taxon>Gammaproteobacteria</taxon>
        <taxon>Enterobacterales</taxon>
        <taxon>Enterobacteriaceae</taxon>
        <taxon>Salmonella</taxon>
    </lineage>
</organism>
<accession>A0A1S0Z6K2</accession>
<reference evidence="2" key="1">
    <citation type="submission" date="2016-09" db="EMBL/GenBank/DDBJ databases">
        <title>Whole genome sequencing of Salmonella enterica.</title>
        <authorList>
            <person name="Bell R."/>
        </authorList>
    </citation>
    <scope>NUCLEOTIDE SEQUENCE [LARGE SCALE GENOMIC DNA]</scope>
    <source>
        <strain evidence="2">CFSAN044978</strain>
    </source>
</reference>